<protein>
    <recommendedName>
        <fullName evidence="3">Outer membrane lipoprotein SlyB</fullName>
    </recommendedName>
</protein>
<organism evidence="1 2">
    <name type="scientific">Cupriavidus pampae</name>
    <dbReference type="NCBI Taxonomy" id="659251"/>
    <lineage>
        <taxon>Bacteria</taxon>
        <taxon>Pseudomonadati</taxon>
        <taxon>Pseudomonadota</taxon>
        <taxon>Betaproteobacteria</taxon>
        <taxon>Burkholderiales</taxon>
        <taxon>Burkholderiaceae</taxon>
        <taxon>Cupriavidus</taxon>
    </lineage>
</organism>
<evidence type="ECO:0000313" key="2">
    <source>
        <dbReference type="Proteomes" id="UP000706525"/>
    </source>
</evidence>
<evidence type="ECO:0008006" key="3">
    <source>
        <dbReference type="Google" id="ProtNLM"/>
    </source>
</evidence>
<keyword evidence="2" id="KW-1185">Reference proteome</keyword>
<dbReference type="EMBL" id="CAJZAG010000008">
    <property type="protein sequence ID" value="CAG9178567.1"/>
    <property type="molecule type" value="Genomic_DNA"/>
</dbReference>
<proteinExistence type="predicted"/>
<comment type="caution">
    <text evidence="1">The sequence shown here is derived from an EMBL/GenBank/DDBJ whole genome shotgun (WGS) entry which is preliminary data.</text>
</comment>
<dbReference type="Proteomes" id="UP000706525">
    <property type="component" value="Unassembled WGS sequence"/>
</dbReference>
<gene>
    <name evidence="1" type="ORF">LMG32289_04077</name>
</gene>
<accession>A0ABM8XEN5</accession>
<sequence>MGLFYWDGFTGTTMNHFTHHTTRGGRLAMAATLAAALVSGCASWSNSNSVYTSDQAGREQTVRYGVVEGVREVLIQGQQSGAGTVAGGVLGGVAAGSTIGGGGGAVAAGLLGAVIGGIAGSAAENKLQQRRGLEITVRLDNGEMRAVTQEADEVFRPGERVRLLSSGGTTRVTH</sequence>
<name>A0ABM8XEN5_9BURK</name>
<reference evidence="1 2" key="1">
    <citation type="submission" date="2021-08" db="EMBL/GenBank/DDBJ databases">
        <authorList>
            <person name="Peeters C."/>
        </authorList>
    </citation>
    <scope>NUCLEOTIDE SEQUENCE [LARGE SCALE GENOMIC DNA]</scope>
    <source>
        <strain evidence="1 2">LMG 32289</strain>
    </source>
</reference>
<evidence type="ECO:0000313" key="1">
    <source>
        <dbReference type="EMBL" id="CAG9178567.1"/>
    </source>
</evidence>